<name>A0A381SRK0_9ZZZZ</name>
<gene>
    <name evidence="4" type="ORF">METZ01_LOCUS59509</name>
</gene>
<evidence type="ECO:0000259" key="3">
    <source>
        <dbReference type="PROSITE" id="PS51722"/>
    </source>
</evidence>
<dbReference type="SUPFAM" id="SSF50447">
    <property type="entry name" value="Translation proteins"/>
    <property type="match status" value="1"/>
</dbReference>
<dbReference type="Pfam" id="PF14492">
    <property type="entry name" value="EFG_III"/>
    <property type="match status" value="1"/>
</dbReference>
<dbReference type="InterPro" id="IPR009022">
    <property type="entry name" value="EFG_III"/>
</dbReference>
<dbReference type="CDD" id="cd03713">
    <property type="entry name" value="EFG_mtEFG_C"/>
    <property type="match status" value="1"/>
</dbReference>
<dbReference type="InterPro" id="IPR009000">
    <property type="entry name" value="Transl_B-barrel_sf"/>
</dbReference>
<dbReference type="Gene3D" id="2.40.30.10">
    <property type="entry name" value="Translation factors"/>
    <property type="match status" value="1"/>
</dbReference>
<dbReference type="InterPro" id="IPR035647">
    <property type="entry name" value="EFG_III/V"/>
</dbReference>
<dbReference type="InterPro" id="IPR000795">
    <property type="entry name" value="T_Tr_GTP-bd_dom"/>
</dbReference>
<dbReference type="NCBIfam" id="TIGR00231">
    <property type="entry name" value="small_GTP"/>
    <property type="match status" value="1"/>
</dbReference>
<dbReference type="FunFam" id="3.30.70.240:FF:000001">
    <property type="entry name" value="Elongation factor G"/>
    <property type="match status" value="1"/>
</dbReference>
<dbReference type="CDD" id="cd04170">
    <property type="entry name" value="EF-G_bact"/>
    <property type="match status" value="1"/>
</dbReference>
<organism evidence="4">
    <name type="scientific">marine metagenome</name>
    <dbReference type="NCBI Taxonomy" id="408172"/>
    <lineage>
        <taxon>unclassified sequences</taxon>
        <taxon>metagenomes</taxon>
        <taxon>ecological metagenomes</taxon>
    </lineage>
</organism>
<dbReference type="Gene3D" id="3.40.50.300">
    <property type="entry name" value="P-loop containing nucleotide triphosphate hydrolases"/>
    <property type="match status" value="1"/>
</dbReference>
<evidence type="ECO:0000256" key="2">
    <source>
        <dbReference type="ARBA" id="ARBA00023134"/>
    </source>
</evidence>
<dbReference type="NCBIfam" id="NF009381">
    <property type="entry name" value="PRK12740.1-5"/>
    <property type="match status" value="1"/>
</dbReference>
<keyword evidence="1" id="KW-0547">Nucleotide-binding</keyword>
<dbReference type="SUPFAM" id="SSF52540">
    <property type="entry name" value="P-loop containing nucleoside triphosphate hydrolases"/>
    <property type="match status" value="1"/>
</dbReference>
<dbReference type="Pfam" id="PF22042">
    <property type="entry name" value="EF-G_D2"/>
    <property type="match status" value="1"/>
</dbReference>
<accession>A0A381SRK0</accession>
<dbReference type="InterPro" id="IPR005517">
    <property type="entry name" value="Transl_elong_EFG/EF2_IV"/>
</dbReference>
<proteinExistence type="predicted"/>
<dbReference type="GO" id="GO:0032790">
    <property type="term" value="P:ribosome disassembly"/>
    <property type="evidence" value="ECO:0007669"/>
    <property type="project" value="TreeGrafter"/>
</dbReference>
<dbReference type="InterPro" id="IPR041095">
    <property type="entry name" value="EFG_II"/>
</dbReference>
<dbReference type="SMART" id="SM00838">
    <property type="entry name" value="EFG_C"/>
    <property type="match status" value="1"/>
</dbReference>
<dbReference type="Gene3D" id="3.30.70.870">
    <property type="entry name" value="Elongation Factor G (Translational Gtpase), domain 3"/>
    <property type="match status" value="1"/>
</dbReference>
<dbReference type="GO" id="GO:0005525">
    <property type="term" value="F:GTP binding"/>
    <property type="evidence" value="ECO:0007669"/>
    <property type="project" value="UniProtKB-KW"/>
</dbReference>
<feature type="domain" description="Tr-type G" evidence="3">
    <location>
        <begin position="7"/>
        <end position="281"/>
    </location>
</feature>
<dbReference type="SMART" id="SM00889">
    <property type="entry name" value="EFG_IV"/>
    <property type="match status" value="1"/>
</dbReference>
<dbReference type="Pfam" id="PF00009">
    <property type="entry name" value="GTP_EFTU"/>
    <property type="match status" value="1"/>
</dbReference>
<dbReference type="InterPro" id="IPR000640">
    <property type="entry name" value="EFG_V-like"/>
</dbReference>
<dbReference type="InterPro" id="IPR014721">
    <property type="entry name" value="Ribsml_uS5_D2-typ_fold_subgr"/>
</dbReference>
<dbReference type="SUPFAM" id="SSF54211">
    <property type="entry name" value="Ribosomal protein S5 domain 2-like"/>
    <property type="match status" value="1"/>
</dbReference>
<evidence type="ECO:0000256" key="1">
    <source>
        <dbReference type="ARBA" id="ARBA00022741"/>
    </source>
</evidence>
<dbReference type="Gene3D" id="3.30.230.10">
    <property type="match status" value="1"/>
</dbReference>
<dbReference type="InterPro" id="IPR027417">
    <property type="entry name" value="P-loop_NTPase"/>
</dbReference>
<dbReference type="GO" id="GO:0003746">
    <property type="term" value="F:translation elongation factor activity"/>
    <property type="evidence" value="ECO:0007669"/>
    <property type="project" value="InterPro"/>
</dbReference>
<dbReference type="PANTHER" id="PTHR43261:SF6">
    <property type="entry name" value="ELONGATION FACTOR G-LIKE PROTEIN"/>
    <property type="match status" value="1"/>
</dbReference>
<dbReference type="GO" id="GO:0003924">
    <property type="term" value="F:GTPase activity"/>
    <property type="evidence" value="ECO:0007669"/>
    <property type="project" value="InterPro"/>
</dbReference>
<dbReference type="PROSITE" id="PS51722">
    <property type="entry name" value="G_TR_2"/>
    <property type="match status" value="1"/>
</dbReference>
<dbReference type="EMBL" id="UINC01003476">
    <property type="protein sequence ID" value="SVA06655.1"/>
    <property type="molecule type" value="Genomic_DNA"/>
</dbReference>
<dbReference type="AlphaFoldDB" id="A0A381SRK0"/>
<reference evidence="4" key="1">
    <citation type="submission" date="2018-05" db="EMBL/GenBank/DDBJ databases">
        <authorList>
            <person name="Lanie J.A."/>
            <person name="Ng W.-L."/>
            <person name="Kazmierczak K.M."/>
            <person name="Andrzejewski T.M."/>
            <person name="Davidsen T.M."/>
            <person name="Wayne K.J."/>
            <person name="Tettelin H."/>
            <person name="Glass J.I."/>
            <person name="Rusch D."/>
            <person name="Podicherti R."/>
            <person name="Tsui H.-C.T."/>
            <person name="Winkler M.E."/>
        </authorList>
    </citation>
    <scope>NUCLEOTIDE SEQUENCE</scope>
</reference>
<sequence length="695" mass="76054">MSNIQTEDIRNIAIVGHGTSGKTILAETMLYNAGETNRIGKIEDGTTISDYHHQEINRQISISNTPLHCNWLDKRVNIQDTPGFLDFLGEAKSSLRISDLSVIAVPATSGVETGTDIVSGYADEYGIPKMYVVTMLDKEHTKFDAIVSDLQSHFSRRVFPLTLPVNAGPGFNQVADVLRKTLMIYSSDASGKSEEGDLPEDLKEKIDQMHEELIEFIAESDDTLLEKFFDQGGLSEEELRSGLHEAILSGSIIPLVATAAQTNVGVTRLLDFISKYCPSPADVAEVSVTKSGSDDEMMITASTDQPTSLFIYKTVSEPHVGELSFFRVYSGSVKNGQDLRNTSRHSNERMGPIFSMNGKNRKDAGVLNAGDIGAVVKLKNTHTGDTLCDAKLDIELPGIVFPAPSIHEAVVTKSKGDEEKIATGLATLHEEDPTFVYRVDSELKQTIISGLGELQLEIVVDRLKQKFNVEVDLMEPKVPYRETIRGKGESKYRHKKQSGGAGQFAEVWMTVEPKARGEGVEFSNSLRGQSVDRVFVPSVEKGVNAACVEGILAGCMVVDVKANFYDGKQHPVDSKDVAFQIAGKGAFKEAFMGAKPCLLEPIMEIEVKVPEDQMGDVMGDISGRRGKVLGVDTEGGFQVIKAEVPQASLYRYSTTLRSLTGGRGTHREKFSHYENMPGDVEKKVIAANTETEEEE</sequence>
<dbReference type="CDD" id="cd04088">
    <property type="entry name" value="EFG_mtEFG_II"/>
    <property type="match status" value="1"/>
</dbReference>
<dbReference type="Pfam" id="PF00679">
    <property type="entry name" value="EFG_C"/>
    <property type="match status" value="1"/>
</dbReference>
<dbReference type="CDD" id="cd01434">
    <property type="entry name" value="EFG_mtEFG1_IV"/>
    <property type="match status" value="1"/>
</dbReference>
<dbReference type="InterPro" id="IPR035649">
    <property type="entry name" value="EFG_V"/>
</dbReference>
<dbReference type="PANTHER" id="PTHR43261">
    <property type="entry name" value="TRANSLATION ELONGATION FACTOR G-RELATED"/>
    <property type="match status" value="1"/>
</dbReference>
<dbReference type="InterPro" id="IPR005225">
    <property type="entry name" value="Small_GTP-bd"/>
</dbReference>
<dbReference type="CDD" id="cd16262">
    <property type="entry name" value="EFG_III"/>
    <property type="match status" value="1"/>
</dbReference>
<protein>
    <recommendedName>
        <fullName evidence="3">Tr-type G domain-containing protein</fullName>
    </recommendedName>
</protein>
<dbReference type="NCBIfam" id="NF009891">
    <property type="entry name" value="PRK13351.1-1"/>
    <property type="match status" value="1"/>
</dbReference>
<dbReference type="InterPro" id="IPR053905">
    <property type="entry name" value="EF-G-like_DII"/>
</dbReference>
<dbReference type="Gene3D" id="3.30.70.240">
    <property type="match status" value="1"/>
</dbReference>
<dbReference type="InterPro" id="IPR047872">
    <property type="entry name" value="EFG_IV"/>
</dbReference>
<dbReference type="Pfam" id="PF03764">
    <property type="entry name" value="EFG_IV"/>
    <property type="match status" value="1"/>
</dbReference>
<dbReference type="SUPFAM" id="SSF54980">
    <property type="entry name" value="EF-G C-terminal domain-like"/>
    <property type="match status" value="2"/>
</dbReference>
<dbReference type="InterPro" id="IPR020568">
    <property type="entry name" value="Ribosomal_Su5_D2-typ_SF"/>
</dbReference>
<evidence type="ECO:0000313" key="4">
    <source>
        <dbReference type="EMBL" id="SVA06655.1"/>
    </source>
</evidence>
<keyword evidence="2" id="KW-0342">GTP-binding</keyword>